<dbReference type="PANTHER" id="PTHR43747:SF4">
    <property type="entry name" value="FLAVIN-DEPENDENT TRYPTOPHAN HALOGENASE"/>
    <property type="match status" value="1"/>
</dbReference>
<dbReference type="SUPFAM" id="SSF51905">
    <property type="entry name" value="FAD/NAD(P)-binding domain"/>
    <property type="match status" value="1"/>
</dbReference>
<reference evidence="3" key="2">
    <citation type="submission" date="2020-09" db="EMBL/GenBank/DDBJ databases">
        <authorList>
            <person name="Sun Q."/>
            <person name="Kim S."/>
        </authorList>
    </citation>
    <scope>NUCLEOTIDE SEQUENCE</scope>
    <source>
        <strain evidence="3">KCTC 32296</strain>
    </source>
</reference>
<evidence type="ECO:0000313" key="4">
    <source>
        <dbReference type="Proteomes" id="UP000662572"/>
    </source>
</evidence>
<keyword evidence="2" id="KW-0547">Nucleotide-binding</keyword>
<reference evidence="3" key="1">
    <citation type="journal article" date="2014" name="Int. J. Syst. Evol. Microbiol.">
        <title>Complete genome sequence of Corynebacterium casei LMG S-19264T (=DSM 44701T), isolated from a smear-ripened cheese.</title>
        <authorList>
            <consortium name="US DOE Joint Genome Institute (JGI-PGF)"/>
            <person name="Walter F."/>
            <person name="Albersmeier A."/>
            <person name="Kalinowski J."/>
            <person name="Ruckert C."/>
        </authorList>
    </citation>
    <scope>NUCLEOTIDE SEQUENCE</scope>
    <source>
        <strain evidence="3">KCTC 32296</strain>
    </source>
</reference>
<dbReference type="GO" id="GO:0000166">
    <property type="term" value="F:nucleotide binding"/>
    <property type="evidence" value="ECO:0007669"/>
    <property type="project" value="UniProtKB-KW"/>
</dbReference>
<name>A0A918QDH4_9CAUL</name>
<accession>A0A918QDH4</accession>
<dbReference type="AlphaFoldDB" id="A0A918QDH4"/>
<comment type="caution">
    <text evidence="3">The sequence shown here is derived from an EMBL/GenBank/DDBJ whole genome shotgun (WGS) entry which is preliminary data.</text>
</comment>
<evidence type="ECO:0000256" key="2">
    <source>
        <dbReference type="PIRSR" id="PIRSR011396-2"/>
    </source>
</evidence>
<protein>
    <submittedName>
        <fullName evidence="3">Tryptophan halogenase</fullName>
    </submittedName>
</protein>
<keyword evidence="2" id="KW-0285">Flavoprotein</keyword>
<dbReference type="RefSeq" id="WP_189488608.1">
    <property type="nucleotide sequence ID" value="NZ_BMZB01000006.1"/>
</dbReference>
<dbReference type="GO" id="GO:0004497">
    <property type="term" value="F:monooxygenase activity"/>
    <property type="evidence" value="ECO:0007669"/>
    <property type="project" value="InterPro"/>
</dbReference>
<dbReference type="InterPro" id="IPR050816">
    <property type="entry name" value="Flavin-dep_Halogenase_NPB"/>
</dbReference>
<dbReference type="PIRSF" id="PIRSF011396">
    <property type="entry name" value="Trp_halogenase"/>
    <property type="match status" value="1"/>
</dbReference>
<dbReference type="InterPro" id="IPR006905">
    <property type="entry name" value="Flavin_halogenase"/>
</dbReference>
<feature type="binding site" evidence="2">
    <location>
        <position position="79"/>
    </location>
    <ligand>
        <name>7-chloro-L-tryptophan</name>
        <dbReference type="ChEBI" id="CHEBI:58713"/>
    </ligand>
</feature>
<feature type="active site" evidence="1">
    <location>
        <position position="79"/>
    </location>
</feature>
<organism evidence="3 4">
    <name type="scientific">Asticcacaulis endophyticus</name>
    <dbReference type="NCBI Taxonomy" id="1395890"/>
    <lineage>
        <taxon>Bacteria</taxon>
        <taxon>Pseudomonadati</taxon>
        <taxon>Pseudomonadota</taxon>
        <taxon>Alphaproteobacteria</taxon>
        <taxon>Caulobacterales</taxon>
        <taxon>Caulobacteraceae</taxon>
        <taxon>Asticcacaulis</taxon>
    </lineage>
</organism>
<dbReference type="PANTHER" id="PTHR43747">
    <property type="entry name" value="FAD-BINDING PROTEIN"/>
    <property type="match status" value="1"/>
</dbReference>
<proteinExistence type="predicted"/>
<gene>
    <name evidence="3" type="ORF">GCM10011273_32770</name>
</gene>
<dbReference type="InterPro" id="IPR033856">
    <property type="entry name" value="Trp_halogen"/>
</dbReference>
<sequence length="497" mass="55647">MTRPPVKKVVIAGGGTAGWCAAAALSKMIGPLIEVTLVESDEIGIIGVGEATVPTIRTFHHLLGIDERQFMRETNASIKLGISFDNWARKGDHYFHSFGVLGKSSWMAPFHHIWLEARAKGVAGPLSDYCFELQAAENGKFETSPTSRINYAYHFDTGLYGPFLRRLSEAAGVTRIEGKIARVDQNPESGDITALKLESGQTIEGDLYIDCTGLRGLLIEGALKSGYEDWSHWLSNDSAIAMQTEPTGAIVPYTQAIAHDAGWHWRIPLQNRVGQGHVYSSQHMSDDQAMDSFMATVGAKPLTKPRTIKYRTGRRLKIWNKNCIAMGLSSGFIEPLESTNIHLMQIAATRLVQLFPFDGITDALINRFNKLTEDEVVNIRDFVIMHYKLTERDDTAYWRERRDMAVPYTLTERIEMFRDTGHAWQVADEVFRIDSWLQVMTGQRLEPKSWHRLGQMMTVEQSRDALAAIKSQIDKAVAAMPAHGDFLKSYCALPEPA</sequence>
<feature type="binding site" evidence="2">
    <location>
        <begin position="14"/>
        <end position="17"/>
    </location>
    <ligand>
        <name>FAD</name>
        <dbReference type="ChEBI" id="CHEBI:57692"/>
    </ligand>
</feature>
<dbReference type="Proteomes" id="UP000662572">
    <property type="component" value="Unassembled WGS sequence"/>
</dbReference>
<feature type="binding site" evidence="2">
    <location>
        <position position="341"/>
    </location>
    <ligand>
        <name>FAD</name>
        <dbReference type="ChEBI" id="CHEBI:57692"/>
    </ligand>
</feature>
<keyword evidence="4" id="KW-1185">Reference proteome</keyword>
<dbReference type="Pfam" id="PF04820">
    <property type="entry name" value="Trp_halogenase"/>
    <property type="match status" value="1"/>
</dbReference>
<dbReference type="InterPro" id="IPR036188">
    <property type="entry name" value="FAD/NAD-bd_sf"/>
</dbReference>
<feature type="binding site" evidence="2">
    <location>
        <position position="337"/>
    </location>
    <ligand>
        <name>FAD</name>
        <dbReference type="ChEBI" id="CHEBI:57692"/>
    </ligand>
</feature>
<evidence type="ECO:0000313" key="3">
    <source>
        <dbReference type="EMBL" id="GGZ43390.1"/>
    </source>
</evidence>
<dbReference type="EMBL" id="BMZB01000006">
    <property type="protein sequence ID" value="GGZ43390.1"/>
    <property type="molecule type" value="Genomic_DNA"/>
</dbReference>
<keyword evidence="2" id="KW-0274">FAD</keyword>
<feature type="binding site" evidence="2">
    <location>
        <position position="328"/>
    </location>
    <ligand>
        <name>FAD</name>
        <dbReference type="ChEBI" id="CHEBI:57692"/>
    </ligand>
</feature>
<dbReference type="Gene3D" id="3.50.50.60">
    <property type="entry name" value="FAD/NAD(P)-binding domain"/>
    <property type="match status" value="1"/>
</dbReference>
<evidence type="ECO:0000256" key="1">
    <source>
        <dbReference type="PIRSR" id="PIRSR011396-1"/>
    </source>
</evidence>